<evidence type="ECO:0000313" key="14">
    <source>
        <dbReference type="Proteomes" id="UP000827549"/>
    </source>
</evidence>
<keyword evidence="4" id="KW-1133">Transmembrane helix</keyword>
<dbReference type="PANTHER" id="PTHR12763:SF28">
    <property type="entry name" value="GEO10507P1-RELATED"/>
    <property type="match status" value="1"/>
</dbReference>
<dbReference type="SUPFAM" id="SSF46565">
    <property type="entry name" value="Chaperone J-domain"/>
    <property type="match status" value="1"/>
</dbReference>
<dbReference type="Proteomes" id="UP000827549">
    <property type="component" value="Chromosome 7"/>
</dbReference>
<evidence type="ECO:0000256" key="4">
    <source>
        <dbReference type="ARBA" id="ARBA00022989"/>
    </source>
</evidence>
<proteinExistence type="inferred from homology"/>
<dbReference type="CDD" id="cd06257">
    <property type="entry name" value="DnaJ"/>
    <property type="match status" value="1"/>
</dbReference>
<organism evidence="13 14">
    <name type="scientific">Vanrija pseudolonga</name>
    <dbReference type="NCBI Taxonomy" id="143232"/>
    <lineage>
        <taxon>Eukaryota</taxon>
        <taxon>Fungi</taxon>
        <taxon>Dikarya</taxon>
        <taxon>Basidiomycota</taxon>
        <taxon>Agaricomycotina</taxon>
        <taxon>Tremellomycetes</taxon>
        <taxon>Trichosporonales</taxon>
        <taxon>Trichosporonaceae</taxon>
        <taxon>Vanrija</taxon>
    </lineage>
</organism>
<dbReference type="FunFam" id="1.10.287.110:FF:000001">
    <property type="entry name" value="Import inner membrane translocase subunit tim14"/>
    <property type="match status" value="1"/>
</dbReference>
<evidence type="ECO:0000256" key="8">
    <source>
        <dbReference type="ARBA" id="ARBA00023186"/>
    </source>
</evidence>
<evidence type="ECO:0000256" key="9">
    <source>
        <dbReference type="ARBA" id="ARBA00038105"/>
    </source>
</evidence>
<evidence type="ECO:0000256" key="3">
    <source>
        <dbReference type="ARBA" id="ARBA00022792"/>
    </source>
</evidence>
<keyword evidence="14" id="KW-1185">Reference proteome</keyword>
<dbReference type="GeneID" id="87812230"/>
<dbReference type="PROSITE" id="PS50076">
    <property type="entry name" value="DNAJ_2"/>
    <property type="match status" value="1"/>
</dbReference>
<evidence type="ECO:0000256" key="6">
    <source>
        <dbReference type="ARBA" id="ARBA00023128"/>
    </source>
</evidence>
<feature type="domain" description="J" evidence="12">
    <location>
        <begin position="48"/>
        <end position="102"/>
    </location>
</feature>
<evidence type="ECO:0000256" key="5">
    <source>
        <dbReference type="ARBA" id="ARBA00023010"/>
    </source>
</evidence>
<dbReference type="AlphaFoldDB" id="A0AAF0YI11"/>
<comment type="similarity">
    <text evidence="9">Belongs to the TIM14 family.</text>
</comment>
<dbReference type="GO" id="GO:0001671">
    <property type="term" value="F:ATPase activator activity"/>
    <property type="evidence" value="ECO:0007669"/>
    <property type="project" value="TreeGrafter"/>
</dbReference>
<dbReference type="EMBL" id="CP086720">
    <property type="protein sequence ID" value="WOO85564.1"/>
    <property type="molecule type" value="Genomic_DNA"/>
</dbReference>
<reference evidence="13" key="1">
    <citation type="submission" date="2023-10" db="EMBL/GenBank/DDBJ databases">
        <authorList>
            <person name="Noh H."/>
        </authorList>
    </citation>
    <scope>NUCLEOTIDE SEQUENCE</scope>
    <source>
        <strain evidence="13">DUCC4014</strain>
    </source>
</reference>
<gene>
    <name evidence="13" type="primary">pam18</name>
    <name evidence="13" type="ORF">LOC62_07G009067</name>
</gene>
<keyword evidence="3" id="KW-0999">Mitochondrion inner membrane</keyword>
<evidence type="ECO:0000256" key="7">
    <source>
        <dbReference type="ARBA" id="ARBA00023136"/>
    </source>
</evidence>
<evidence type="ECO:0000256" key="10">
    <source>
        <dbReference type="ARBA" id="ARBA00040828"/>
    </source>
</evidence>
<accession>A0AAF0YI11</accession>
<dbReference type="InterPro" id="IPR001623">
    <property type="entry name" value="DnaJ_domain"/>
</dbReference>
<dbReference type="PANTHER" id="PTHR12763">
    <property type="match status" value="1"/>
</dbReference>
<evidence type="ECO:0000259" key="12">
    <source>
        <dbReference type="PROSITE" id="PS50076"/>
    </source>
</evidence>
<dbReference type="GO" id="GO:0030150">
    <property type="term" value="P:protein import into mitochondrial matrix"/>
    <property type="evidence" value="ECO:0007669"/>
    <property type="project" value="TreeGrafter"/>
</dbReference>
<dbReference type="GO" id="GO:0001405">
    <property type="term" value="C:PAM complex, Tim23 associated import motor"/>
    <property type="evidence" value="ECO:0007669"/>
    <property type="project" value="TreeGrafter"/>
</dbReference>
<keyword evidence="5" id="KW-0811">Translocation</keyword>
<evidence type="ECO:0000256" key="1">
    <source>
        <dbReference type="ARBA" id="ARBA00004434"/>
    </source>
</evidence>
<evidence type="ECO:0000256" key="11">
    <source>
        <dbReference type="ARBA" id="ARBA00041716"/>
    </source>
</evidence>
<keyword evidence="5" id="KW-0653">Protein transport</keyword>
<name>A0AAF0YI11_9TREE</name>
<comment type="subcellular location">
    <subcellularLocation>
        <location evidence="1">Mitochondrion inner membrane</location>
        <topology evidence="1">Single-pass membrane protein</topology>
    </subcellularLocation>
</comment>
<keyword evidence="8" id="KW-0143">Chaperone</keyword>
<keyword evidence="6" id="KW-0496">Mitochondrion</keyword>
<keyword evidence="2" id="KW-0812">Transmembrane</keyword>
<protein>
    <recommendedName>
        <fullName evidence="10">Mitochondrial import inner membrane translocase subunit TIM14</fullName>
    </recommendedName>
    <alternativeName>
        <fullName evidence="11">Presequence translocated-associated motor subunit PAM18</fullName>
    </alternativeName>
</protein>
<dbReference type="SMART" id="SM00271">
    <property type="entry name" value="DnaJ"/>
    <property type="match status" value="1"/>
</dbReference>
<dbReference type="InterPro" id="IPR036869">
    <property type="entry name" value="J_dom_sf"/>
</dbReference>
<dbReference type="Gene3D" id="1.10.287.110">
    <property type="entry name" value="DnaJ domain"/>
    <property type="match status" value="1"/>
</dbReference>
<sequence>MASPLVLGLGVLGAAFGGRVAYQMFRGGARGADKWVKGGFKGKMDKAEAIAVLGLKEPLTSAKLKEHHRRLMLANHPDRGGSPYLAGKVNEAKALLDKQVRK</sequence>
<evidence type="ECO:0000256" key="2">
    <source>
        <dbReference type="ARBA" id="ARBA00022692"/>
    </source>
</evidence>
<dbReference type="RefSeq" id="XP_062631590.1">
    <property type="nucleotide sequence ID" value="XM_062775606.1"/>
</dbReference>
<keyword evidence="7" id="KW-0472">Membrane</keyword>
<keyword evidence="5" id="KW-0813">Transport</keyword>
<evidence type="ECO:0000313" key="13">
    <source>
        <dbReference type="EMBL" id="WOO85564.1"/>
    </source>
</evidence>